<name>A0A023DD10_9BACL</name>
<dbReference type="CDD" id="cd01949">
    <property type="entry name" value="GGDEF"/>
    <property type="match status" value="1"/>
</dbReference>
<dbReference type="AlphaFoldDB" id="A0A023DD10"/>
<dbReference type="GO" id="GO:0052621">
    <property type="term" value="F:diguanylate cyclase activity"/>
    <property type="evidence" value="ECO:0007669"/>
    <property type="project" value="TreeGrafter"/>
</dbReference>
<sequence>MKRAMKLEEEKVYEAFKQKFFHWFLTYEGYDNFSSVIKELLLLLKRELMMEQVSFFMFDPLSKTFYPEAMTELETSRSPFVPSDLPVDIAAIADDEQRAIQFCEDGEYTTARIFLHLSEETIGMLQFVYPRHLPISEQLLKKIRQDFSMLFQKLRIISQGLSNEKRYERLHQFAAKIHSSMQIDNVLEEIVNTLKQVYPSFTYRLLLSHDNQHCDYLPIKTLEFDESAENMAALQAFLTGRIQLEDSISLRRSILYAPIKGGQGVYGVIQITAPYIMKFPKKEINFISLLANTAGSALENARLYEQSRRLVADLQLINESMHQLNTNLRLQDAIEFMVKQIKQSFCADEVGFFLFEGKKRKLLPGSTPFFQSRQAKKYVEFVERKLKAEMDIIFVGDADVQASPAVPVYRSLMAVPMVQNGAMKGICIVLHHKPYHFTFEMFKLLQSLIQHSTLAFMNAILREELEKLVVTDYLTKLYTRRYLDEQLKQSMRHHTFGTLILVDIDNFKQINDTYGHQAGDEVLVQVANIIRTNIRSSDIGARWGGEELAVYLPKVSLATGISVAHRLAEKVRTGTHPPVTISCGISYWKKNRLEEVDDLFKRADEALYMAKRTGKNCIFVKDYVHQYRA</sequence>
<dbReference type="InterPro" id="IPR029787">
    <property type="entry name" value="Nucleotide_cyclase"/>
</dbReference>
<comment type="caution">
    <text evidence="2">The sequence shown here is derived from an EMBL/GenBank/DDBJ whole genome shotgun (WGS) entry which is preliminary data.</text>
</comment>
<dbReference type="GO" id="GO:0005886">
    <property type="term" value="C:plasma membrane"/>
    <property type="evidence" value="ECO:0007669"/>
    <property type="project" value="TreeGrafter"/>
</dbReference>
<accession>A0A023DD10</accession>
<dbReference type="SUPFAM" id="SSF55073">
    <property type="entry name" value="Nucleotide cyclase"/>
    <property type="match status" value="1"/>
</dbReference>
<dbReference type="Gene3D" id="3.30.450.40">
    <property type="match status" value="2"/>
</dbReference>
<dbReference type="FunFam" id="3.30.70.270:FF:000001">
    <property type="entry name" value="Diguanylate cyclase domain protein"/>
    <property type="match status" value="1"/>
</dbReference>
<dbReference type="InterPro" id="IPR050469">
    <property type="entry name" value="Diguanylate_Cyclase"/>
</dbReference>
<dbReference type="InterPro" id="IPR029016">
    <property type="entry name" value="GAF-like_dom_sf"/>
</dbReference>
<evidence type="ECO:0000313" key="2">
    <source>
        <dbReference type="EMBL" id="GAJ39032.1"/>
    </source>
</evidence>
<gene>
    <name evidence="2" type="ORF">GCA01S_011_00850</name>
</gene>
<dbReference type="PANTHER" id="PTHR45138">
    <property type="entry name" value="REGULATORY COMPONENTS OF SENSORY TRANSDUCTION SYSTEM"/>
    <property type="match status" value="1"/>
</dbReference>
<dbReference type="InterPro" id="IPR000160">
    <property type="entry name" value="GGDEF_dom"/>
</dbReference>
<dbReference type="PANTHER" id="PTHR45138:SF9">
    <property type="entry name" value="DIGUANYLATE CYCLASE DGCM-RELATED"/>
    <property type="match status" value="1"/>
</dbReference>
<dbReference type="PROSITE" id="PS50887">
    <property type="entry name" value="GGDEF"/>
    <property type="match status" value="1"/>
</dbReference>
<protein>
    <recommendedName>
        <fullName evidence="1">GGDEF domain-containing protein</fullName>
    </recommendedName>
</protein>
<dbReference type="GO" id="GO:1902201">
    <property type="term" value="P:negative regulation of bacterial-type flagellum-dependent cell motility"/>
    <property type="evidence" value="ECO:0007669"/>
    <property type="project" value="TreeGrafter"/>
</dbReference>
<dbReference type="Proteomes" id="UP000023561">
    <property type="component" value="Unassembled WGS sequence"/>
</dbReference>
<dbReference type="Pfam" id="PF00990">
    <property type="entry name" value="GGDEF"/>
    <property type="match status" value="1"/>
</dbReference>
<dbReference type="SUPFAM" id="SSF55781">
    <property type="entry name" value="GAF domain-like"/>
    <property type="match status" value="2"/>
</dbReference>
<evidence type="ECO:0000259" key="1">
    <source>
        <dbReference type="PROSITE" id="PS50887"/>
    </source>
</evidence>
<organism evidence="2 3">
    <name type="scientific">Parageobacillus caldoxylosilyticus NBRC 107762</name>
    <dbReference type="NCBI Taxonomy" id="1220594"/>
    <lineage>
        <taxon>Bacteria</taxon>
        <taxon>Bacillati</taxon>
        <taxon>Bacillota</taxon>
        <taxon>Bacilli</taxon>
        <taxon>Bacillales</taxon>
        <taxon>Anoxybacillaceae</taxon>
        <taxon>Saccharococcus</taxon>
    </lineage>
</organism>
<dbReference type="GO" id="GO:0043709">
    <property type="term" value="P:cell adhesion involved in single-species biofilm formation"/>
    <property type="evidence" value="ECO:0007669"/>
    <property type="project" value="TreeGrafter"/>
</dbReference>
<evidence type="ECO:0000313" key="3">
    <source>
        <dbReference type="Proteomes" id="UP000023561"/>
    </source>
</evidence>
<proteinExistence type="predicted"/>
<dbReference type="NCBIfam" id="TIGR00254">
    <property type="entry name" value="GGDEF"/>
    <property type="match status" value="1"/>
</dbReference>
<feature type="domain" description="GGDEF" evidence="1">
    <location>
        <begin position="495"/>
        <end position="623"/>
    </location>
</feature>
<dbReference type="EMBL" id="BAWO01000011">
    <property type="protein sequence ID" value="GAJ39032.1"/>
    <property type="molecule type" value="Genomic_DNA"/>
</dbReference>
<dbReference type="InterPro" id="IPR043128">
    <property type="entry name" value="Rev_trsase/Diguanyl_cyclase"/>
</dbReference>
<reference evidence="2 3" key="1">
    <citation type="submission" date="2014-04" db="EMBL/GenBank/DDBJ databases">
        <title>Whole genome shotgun sequence of Geobacillus caldoxylosilyticus NBRC 107762.</title>
        <authorList>
            <person name="Hosoyama A."/>
            <person name="Hosoyama Y."/>
            <person name="Katano-Makiyama Y."/>
            <person name="Tsuchikane K."/>
            <person name="Ohji S."/>
            <person name="Ichikawa N."/>
            <person name="Yamazoe A."/>
            <person name="Fujita N."/>
        </authorList>
    </citation>
    <scope>NUCLEOTIDE SEQUENCE [LARGE SCALE GENOMIC DNA]</scope>
    <source>
        <strain evidence="2 3">NBRC 107762</strain>
    </source>
</reference>
<dbReference type="SMART" id="SM00267">
    <property type="entry name" value="GGDEF"/>
    <property type="match status" value="1"/>
</dbReference>
<dbReference type="Gene3D" id="3.30.70.270">
    <property type="match status" value="1"/>
</dbReference>
<keyword evidence="3" id="KW-1185">Reference proteome</keyword>